<evidence type="ECO:0000313" key="4">
    <source>
        <dbReference type="Proteomes" id="UP000298491"/>
    </source>
</evidence>
<dbReference type="Gene3D" id="3.90.55.10">
    <property type="entry name" value="Dimethylsulfoxide Reductase, domain 3"/>
    <property type="match status" value="1"/>
</dbReference>
<dbReference type="EMBL" id="PYKB01000853">
    <property type="protein sequence ID" value="TGC91202.1"/>
    <property type="molecule type" value="Genomic_DNA"/>
</dbReference>
<dbReference type="AlphaFoldDB" id="A0A659QW47"/>
<evidence type="ECO:0000259" key="2">
    <source>
        <dbReference type="Pfam" id="PF00384"/>
    </source>
</evidence>
<dbReference type="Gene3D" id="3.40.50.740">
    <property type="match status" value="1"/>
</dbReference>
<reference evidence="3 4" key="1">
    <citation type="submission" date="2018-03" db="EMBL/GenBank/DDBJ databases">
        <title>Non-Typhoidal Salmonella genome sequencing and assembly.</title>
        <authorList>
            <person name="Matchawe C."/>
        </authorList>
    </citation>
    <scope>NUCLEOTIDE SEQUENCE [LARGE SCALE GENOMIC DNA]</scope>
    <source>
        <strain evidence="3 4">35dea</strain>
    </source>
</reference>
<gene>
    <name evidence="3" type="ORF">C9F09_13595</name>
</gene>
<dbReference type="GO" id="GO:0030288">
    <property type="term" value="C:outer membrane-bounded periplasmic space"/>
    <property type="evidence" value="ECO:0007669"/>
    <property type="project" value="TreeGrafter"/>
</dbReference>
<dbReference type="InterPro" id="IPR050612">
    <property type="entry name" value="Prok_Mopterin_Oxidored"/>
</dbReference>
<sequence>DSTRTSASKHADIVRPAPTSNERNDLTMTGVYSNQHLAPMKQVVSPRWEARNDFDVFAELSERWEAGGYARFTEGNCERAGLETFYNIAAQRGA</sequence>
<feature type="non-terminal residue" evidence="3">
    <location>
        <position position="94"/>
    </location>
</feature>
<feature type="non-terminal residue" evidence="3">
    <location>
        <position position="1"/>
    </location>
</feature>
<dbReference type="GO" id="GO:0009055">
    <property type="term" value="F:electron transfer activity"/>
    <property type="evidence" value="ECO:0007669"/>
    <property type="project" value="TreeGrafter"/>
</dbReference>
<dbReference type="GO" id="GO:0016491">
    <property type="term" value="F:oxidoreductase activity"/>
    <property type="evidence" value="ECO:0007669"/>
    <property type="project" value="InterPro"/>
</dbReference>
<feature type="compositionally biased region" description="Basic and acidic residues" evidence="1">
    <location>
        <begin position="1"/>
        <end position="13"/>
    </location>
</feature>
<dbReference type="GO" id="GO:0009061">
    <property type="term" value="P:anaerobic respiration"/>
    <property type="evidence" value="ECO:0007669"/>
    <property type="project" value="TreeGrafter"/>
</dbReference>
<dbReference type="InterPro" id="IPR006656">
    <property type="entry name" value="Mopterin_OxRdtase"/>
</dbReference>
<evidence type="ECO:0000256" key="1">
    <source>
        <dbReference type="SAM" id="MobiDB-lite"/>
    </source>
</evidence>
<evidence type="ECO:0000313" key="3">
    <source>
        <dbReference type="EMBL" id="TGC91202.1"/>
    </source>
</evidence>
<organism evidence="3 4">
    <name type="scientific">Salmonella enterica subsp. enterica serovar Wilhelmsburg</name>
    <dbReference type="NCBI Taxonomy" id="1960126"/>
    <lineage>
        <taxon>Bacteria</taxon>
        <taxon>Pseudomonadati</taxon>
        <taxon>Pseudomonadota</taxon>
        <taxon>Gammaproteobacteria</taxon>
        <taxon>Enterobacterales</taxon>
        <taxon>Enterobacteriaceae</taxon>
        <taxon>Salmonella</taxon>
    </lineage>
</organism>
<dbReference type="PANTHER" id="PTHR43742">
    <property type="entry name" value="TRIMETHYLAMINE-N-OXIDE REDUCTASE"/>
    <property type="match status" value="1"/>
</dbReference>
<proteinExistence type="predicted"/>
<dbReference type="Proteomes" id="UP000298491">
    <property type="component" value="Unassembled WGS sequence"/>
</dbReference>
<feature type="region of interest" description="Disordered" evidence="1">
    <location>
        <begin position="1"/>
        <end position="25"/>
    </location>
</feature>
<dbReference type="Pfam" id="PF00384">
    <property type="entry name" value="Molybdopterin"/>
    <property type="match status" value="1"/>
</dbReference>
<protein>
    <submittedName>
        <fullName evidence="3">Trimethylamine-N-oxide reductase TorA</fullName>
    </submittedName>
</protein>
<dbReference type="PANTHER" id="PTHR43742:SF5">
    <property type="entry name" value="BIOTIN SULFOXIDE REDUCTASE"/>
    <property type="match status" value="1"/>
</dbReference>
<dbReference type="SUPFAM" id="SSF53706">
    <property type="entry name" value="Formate dehydrogenase/DMSO reductase, domains 1-3"/>
    <property type="match status" value="1"/>
</dbReference>
<comment type="caution">
    <text evidence="3">The sequence shown here is derived from an EMBL/GenBank/DDBJ whole genome shotgun (WGS) entry which is preliminary data.</text>
</comment>
<feature type="domain" description="Molybdopterin oxidoreductase" evidence="2">
    <location>
        <begin position="5"/>
        <end position="63"/>
    </location>
</feature>
<dbReference type="GO" id="GO:0030151">
    <property type="term" value="F:molybdenum ion binding"/>
    <property type="evidence" value="ECO:0007669"/>
    <property type="project" value="TreeGrafter"/>
</dbReference>
<accession>A0A659QW47</accession>
<name>A0A659QW47_SALET</name>